<evidence type="ECO:0000256" key="5">
    <source>
        <dbReference type="ARBA" id="ARBA00022989"/>
    </source>
</evidence>
<feature type="domain" description="ABC3 transporter permease C-terminal" evidence="9">
    <location>
        <begin position="247"/>
        <end position="361"/>
    </location>
</feature>
<evidence type="ECO:0000256" key="2">
    <source>
        <dbReference type="ARBA" id="ARBA00022448"/>
    </source>
</evidence>
<comment type="caution">
    <text evidence="11">The sequence shown here is derived from an EMBL/GenBank/DDBJ whole genome shotgun (WGS) entry which is preliminary data.</text>
</comment>
<evidence type="ECO:0000256" key="7">
    <source>
        <dbReference type="ARBA" id="ARBA00038076"/>
    </source>
</evidence>
<evidence type="ECO:0000256" key="3">
    <source>
        <dbReference type="ARBA" id="ARBA00022475"/>
    </source>
</evidence>
<keyword evidence="2" id="KW-0813">Transport</keyword>
<evidence type="ECO:0000256" key="8">
    <source>
        <dbReference type="SAM" id="Phobius"/>
    </source>
</evidence>
<keyword evidence="12" id="KW-1185">Reference proteome</keyword>
<dbReference type="RefSeq" id="WP_344266109.1">
    <property type="nucleotide sequence ID" value="NZ_BAAAMJ010000072.1"/>
</dbReference>
<evidence type="ECO:0000259" key="9">
    <source>
        <dbReference type="Pfam" id="PF02687"/>
    </source>
</evidence>
<feature type="transmembrane region" description="Helical" evidence="8">
    <location>
        <begin position="12"/>
        <end position="36"/>
    </location>
</feature>
<evidence type="ECO:0000313" key="11">
    <source>
        <dbReference type="EMBL" id="GAA1933523.1"/>
    </source>
</evidence>
<gene>
    <name evidence="11" type="ORF">GCM10009716_45920</name>
</gene>
<comment type="subcellular location">
    <subcellularLocation>
        <location evidence="1">Cell membrane</location>
        <topology evidence="1">Multi-pass membrane protein</topology>
    </subcellularLocation>
</comment>
<keyword evidence="5 8" id="KW-1133">Transmembrane helix</keyword>
<feature type="transmembrane region" description="Helical" evidence="8">
    <location>
        <begin position="329"/>
        <end position="350"/>
    </location>
</feature>
<dbReference type="InterPro" id="IPR025857">
    <property type="entry name" value="MacB_PCD"/>
</dbReference>
<dbReference type="Pfam" id="PF12704">
    <property type="entry name" value="MacB_PCD"/>
    <property type="match status" value="1"/>
</dbReference>
<evidence type="ECO:0000256" key="6">
    <source>
        <dbReference type="ARBA" id="ARBA00023136"/>
    </source>
</evidence>
<evidence type="ECO:0000256" key="1">
    <source>
        <dbReference type="ARBA" id="ARBA00004651"/>
    </source>
</evidence>
<evidence type="ECO:0000256" key="4">
    <source>
        <dbReference type="ARBA" id="ARBA00022692"/>
    </source>
</evidence>
<evidence type="ECO:0000259" key="10">
    <source>
        <dbReference type="Pfam" id="PF12704"/>
    </source>
</evidence>
<protein>
    <submittedName>
        <fullName evidence="11">ABC transporter permease</fullName>
    </submittedName>
</protein>
<accession>A0ABN2PUL2</accession>
<feature type="domain" description="MacB-like periplasmic core" evidence="10">
    <location>
        <begin position="16"/>
        <end position="216"/>
    </location>
</feature>
<dbReference type="InterPro" id="IPR051125">
    <property type="entry name" value="ABC-4/HrtB_transporter"/>
</dbReference>
<keyword evidence="4 8" id="KW-0812">Transmembrane</keyword>
<reference evidence="12" key="1">
    <citation type="journal article" date="2019" name="Int. J. Syst. Evol. Microbiol.">
        <title>The Global Catalogue of Microorganisms (GCM) 10K type strain sequencing project: providing services to taxonomists for standard genome sequencing and annotation.</title>
        <authorList>
            <consortium name="The Broad Institute Genomics Platform"/>
            <consortium name="The Broad Institute Genome Sequencing Center for Infectious Disease"/>
            <person name="Wu L."/>
            <person name="Ma J."/>
        </authorList>
    </citation>
    <scope>NUCLEOTIDE SEQUENCE [LARGE SCALE GENOMIC DNA]</scope>
    <source>
        <strain evidence="12">JCM 13581</strain>
    </source>
</reference>
<dbReference type="EMBL" id="BAAAMJ010000072">
    <property type="protein sequence ID" value="GAA1933523.1"/>
    <property type="molecule type" value="Genomic_DNA"/>
</dbReference>
<proteinExistence type="inferred from homology"/>
<dbReference type="Pfam" id="PF02687">
    <property type="entry name" value="FtsX"/>
    <property type="match status" value="1"/>
</dbReference>
<organism evidence="11 12">
    <name type="scientific">Streptomyces sodiiphilus</name>
    <dbReference type="NCBI Taxonomy" id="226217"/>
    <lineage>
        <taxon>Bacteria</taxon>
        <taxon>Bacillati</taxon>
        <taxon>Actinomycetota</taxon>
        <taxon>Actinomycetes</taxon>
        <taxon>Kitasatosporales</taxon>
        <taxon>Streptomycetaceae</taxon>
        <taxon>Streptomyces</taxon>
    </lineage>
</organism>
<name>A0ABN2PUL2_9ACTN</name>
<keyword evidence="3" id="KW-1003">Cell membrane</keyword>
<dbReference type="PANTHER" id="PTHR43738:SF1">
    <property type="entry name" value="HEMIN TRANSPORT SYSTEM PERMEASE PROTEIN HRTB-RELATED"/>
    <property type="match status" value="1"/>
</dbReference>
<sequence length="367" mass="38653">MIPLKNLLSERARLITSVVGVGFAVMLVLVMTGIFVGTTNQVTTYIDHHHEEVWVAQPGTTQMFRSVSWLPDETRDELLKIPGVAGASPVLGVPTSFVRDGSQTAIYLLGYDPKAAAGGPWKLAEGRAEVAAGETVLDRVLAAKNGVGVGDTVELADASFTVVGLSEETAAVGNFYAFISLEDAKERLRADNRVSYFLVQPEPGADPGDLAAAIDERLPGAVALTSGEFSDNSREIVISMMGRPFYAMIAIGVLVGVALVSLTVLASAAEQMREFGVLKAIGVATPQVYGIVLTQAALLAVSGYALGASVTYGLQFLLAERMGDVTIEITAPVLLAMFAVTLVMAALGSIGPVRRVTRLDPAIAFRN</sequence>
<dbReference type="PANTHER" id="PTHR43738">
    <property type="entry name" value="ABC TRANSPORTER, MEMBRANE PROTEIN"/>
    <property type="match status" value="1"/>
</dbReference>
<feature type="transmembrane region" description="Helical" evidence="8">
    <location>
        <begin position="288"/>
        <end position="309"/>
    </location>
</feature>
<feature type="transmembrane region" description="Helical" evidence="8">
    <location>
        <begin position="245"/>
        <end position="268"/>
    </location>
</feature>
<comment type="similarity">
    <text evidence="7">Belongs to the ABC-4 integral membrane protein family.</text>
</comment>
<dbReference type="InterPro" id="IPR003838">
    <property type="entry name" value="ABC3_permease_C"/>
</dbReference>
<evidence type="ECO:0000313" key="12">
    <source>
        <dbReference type="Proteomes" id="UP001501303"/>
    </source>
</evidence>
<keyword evidence="6 8" id="KW-0472">Membrane</keyword>
<dbReference type="Proteomes" id="UP001501303">
    <property type="component" value="Unassembled WGS sequence"/>
</dbReference>